<dbReference type="EMBL" id="CP019699">
    <property type="protein sequence ID" value="AQS54754.1"/>
    <property type="molecule type" value="Genomic_DNA"/>
</dbReference>
<proteinExistence type="predicted"/>
<dbReference type="OrthoDB" id="8857610at2"/>
<gene>
    <name evidence="1" type="ORF">B0W44_02175</name>
</gene>
<dbReference type="KEGG" id="ntr:B0W44_02175"/>
<name>A0A1U9K404_9BACL</name>
<keyword evidence="2" id="KW-1185">Reference proteome</keyword>
<evidence type="ECO:0000313" key="1">
    <source>
        <dbReference type="EMBL" id="AQS54754.1"/>
    </source>
</evidence>
<dbReference type="RefSeq" id="WP_077718572.1">
    <property type="nucleotide sequence ID" value="NZ_CP019699.1"/>
</dbReference>
<protein>
    <submittedName>
        <fullName evidence="1">Uncharacterized protein</fullName>
    </submittedName>
</protein>
<organism evidence="1 2">
    <name type="scientific">Novibacillus thermophilus</name>
    <dbReference type="NCBI Taxonomy" id="1471761"/>
    <lineage>
        <taxon>Bacteria</taxon>
        <taxon>Bacillati</taxon>
        <taxon>Bacillota</taxon>
        <taxon>Bacilli</taxon>
        <taxon>Bacillales</taxon>
        <taxon>Thermoactinomycetaceae</taxon>
        <taxon>Novibacillus</taxon>
    </lineage>
</organism>
<accession>A0A1U9K404</accession>
<sequence length="61" mass="7134">MSFEYIRHHFYVPARQNMKVLVEGKMGVIKDAIGPYIMVLFEGEQELTPCHPRLHVDYLEG</sequence>
<reference evidence="1 2" key="1">
    <citation type="journal article" date="2015" name="Int. J. Syst. Evol. Microbiol.">
        <title>Novibacillus thermophilus gen. nov., sp. nov., a Gram-staining-negative and moderately thermophilic member of the family Thermoactinomycetaceae.</title>
        <authorList>
            <person name="Yang G."/>
            <person name="Chen J."/>
            <person name="Zhou S."/>
        </authorList>
    </citation>
    <scope>NUCLEOTIDE SEQUENCE [LARGE SCALE GENOMIC DNA]</scope>
    <source>
        <strain evidence="1 2">SG-1</strain>
    </source>
</reference>
<dbReference type="Proteomes" id="UP000188603">
    <property type="component" value="Chromosome"/>
</dbReference>
<dbReference type="AlphaFoldDB" id="A0A1U9K404"/>
<evidence type="ECO:0000313" key="2">
    <source>
        <dbReference type="Proteomes" id="UP000188603"/>
    </source>
</evidence>